<dbReference type="Proteomes" id="UP000828924">
    <property type="component" value="Chromosome"/>
</dbReference>
<keyword evidence="2" id="KW-1185">Reference proteome</keyword>
<proteinExistence type="predicted"/>
<evidence type="ECO:0000313" key="1">
    <source>
        <dbReference type="EMBL" id="UNM13036.1"/>
    </source>
</evidence>
<reference evidence="1 2" key="1">
    <citation type="submission" date="2021-03" db="EMBL/GenBank/DDBJ databases">
        <title>Complete genome of Streptomyces formicae strain 1H-GS9 (DSM 100524).</title>
        <authorList>
            <person name="Atanasov K.E."/>
            <person name="Altabella T."/>
            <person name="Ferrer A."/>
        </authorList>
    </citation>
    <scope>NUCLEOTIDE SEQUENCE [LARGE SCALE GENOMIC DNA]</scope>
    <source>
        <strain evidence="1 2">1H-GS9</strain>
    </source>
</reference>
<evidence type="ECO:0008006" key="3">
    <source>
        <dbReference type="Google" id="ProtNLM"/>
    </source>
</evidence>
<sequence>MAASGEEIRISLEGGRIPAPSTLAVNKNNELTWEASGADEQTSFLLTFVGDVSKREVTAAAGTTKAAIPTDLAETRYLVEARAVKNGNYSPPTTALKISVKTSAPESLKIDGLSEPQGIATAGRGIYIANRKSGEIIKADMDGKNAIAVKKLEIPMGIATDGARVWVATQAAGGAVTSYFTYGDYAQSIKPAQEKPGINYLSYFGADIYHSATEKYSDPLLFTSQSKGWVAQGYLAASCGEIVNDLSDPRGMTCDGTFLYIASVGRGKVLRVRVDGAGGKVDFISVTNPEDVSCNARHLYVTTNNGTLIRASRHTGVVDDGFTIRNLDKPRGVVVWGNYIYFVEQGANKVSRVFDGWAAE</sequence>
<dbReference type="RefSeq" id="WP_242331753.1">
    <property type="nucleotide sequence ID" value="NZ_CP071872.1"/>
</dbReference>
<gene>
    <name evidence="1" type="ORF">J4032_17355</name>
</gene>
<dbReference type="Gene3D" id="2.120.10.30">
    <property type="entry name" value="TolB, C-terminal domain"/>
    <property type="match status" value="2"/>
</dbReference>
<evidence type="ECO:0000313" key="2">
    <source>
        <dbReference type="Proteomes" id="UP000828924"/>
    </source>
</evidence>
<dbReference type="InterPro" id="IPR011042">
    <property type="entry name" value="6-blade_b-propeller_TolB-like"/>
</dbReference>
<dbReference type="SUPFAM" id="SSF101898">
    <property type="entry name" value="NHL repeat"/>
    <property type="match status" value="1"/>
</dbReference>
<name>A0ABY3WKC9_9ACTN</name>
<dbReference type="EMBL" id="CP071872">
    <property type="protein sequence ID" value="UNM13036.1"/>
    <property type="molecule type" value="Genomic_DNA"/>
</dbReference>
<organism evidence="1 2">
    <name type="scientific">Streptomyces formicae</name>
    <dbReference type="NCBI Taxonomy" id="1616117"/>
    <lineage>
        <taxon>Bacteria</taxon>
        <taxon>Bacillati</taxon>
        <taxon>Actinomycetota</taxon>
        <taxon>Actinomycetes</taxon>
        <taxon>Kitasatosporales</taxon>
        <taxon>Streptomycetaceae</taxon>
        <taxon>Streptomyces</taxon>
    </lineage>
</organism>
<protein>
    <recommendedName>
        <fullName evidence="3">Fibronectin type-III domain-containing protein</fullName>
    </recommendedName>
</protein>
<accession>A0ABY3WKC9</accession>